<organism evidence="4 5">
    <name type="scientific">Actinomadura litoris</name>
    <dbReference type="NCBI Taxonomy" id="2678616"/>
    <lineage>
        <taxon>Bacteria</taxon>
        <taxon>Bacillati</taxon>
        <taxon>Actinomycetota</taxon>
        <taxon>Actinomycetes</taxon>
        <taxon>Streptosporangiales</taxon>
        <taxon>Thermomonosporaceae</taxon>
        <taxon>Actinomadura</taxon>
    </lineage>
</organism>
<dbReference type="SUPFAM" id="SSF55874">
    <property type="entry name" value="ATPase domain of HSP90 chaperone/DNA topoisomerase II/histidine kinase"/>
    <property type="match status" value="1"/>
</dbReference>
<dbReference type="EMBL" id="WOFH01000004">
    <property type="protein sequence ID" value="MUN37306.1"/>
    <property type="molecule type" value="Genomic_DNA"/>
</dbReference>
<dbReference type="RefSeq" id="WP_156216379.1">
    <property type="nucleotide sequence ID" value="NZ_WOFH01000004.1"/>
</dbReference>
<name>A0A7K1KZB8_9ACTN</name>
<dbReference type="CDD" id="cd16936">
    <property type="entry name" value="HATPase_RsbW-like"/>
    <property type="match status" value="1"/>
</dbReference>
<reference evidence="4 5" key="1">
    <citation type="submission" date="2019-11" db="EMBL/GenBank/DDBJ databases">
        <authorList>
            <person name="Cao P."/>
        </authorList>
    </citation>
    <scope>NUCLEOTIDE SEQUENCE [LARGE SCALE GENOMIC DNA]</scope>
    <source>
        <strain evidence="4 5">NEAU-AAG5</strain>
    </source>
</reference>
<keyword evidence="1" id="KW-0808">Transferase</keyword>
<dbReference type="InterPro" id="IPR050267">
    <property type="entry name" value="Anti-sigma-factor_SerPK"/>
</dbReference>
<sequence length="173" mass="17971">MGTKELGIDDTGGGPTGGPTGHDHHPDHPGHPGRADHRRAAWELDADTRAASHARALTGRALRDWQVTDPADVDDIILIVDELVTNAIVHGTGPVRLTLTLDGPALTGEIGDNDPAAPAAPGGPPRVLDWAEAGRGLLLVTALATEFGAHPDGTGKTVWFTRLLTPLNGHTAN</sequence>
<dbReference type="PANTHER" id="PTHR35526">
    <property type="entry name" value="ANTI-SIGMA-F FACTOR RSBW-RELATED"/>
    <property type="match status" value="1"/>
</dbReference>
<accession>A0A7K1KZB8</accession>
<protein>
    <recommendedName>
        <fullName evidence="3">Histidine kinase/HSP90-like ATPase domain-containing protein</fullName>
    </recommendedName>
</protein>
<dbReference type="AlphaFoldDB" id="A0A7K1KZB8"/>
<evidence type="ECO:0000313" key="4">
    <source>
        <dbReference type="EMBL" id="MUN37306.1"/>
    </source>
</evidence>
<feature type="domain" description="Histidine kinase/HSP90-like ATPase" evidence="3">
    <location>
        <begin position="46"/>
        <end position="161"/>
    </location>
</feature>
<keyword evidence="1" id="KW-0418">Kinase</keyword>
<evidence type="ECO:0000313" key="5">
    <source>
        <dbReference type="Proteomes" id="UP000432015"/>
    </source>
</evidence>
<evidence type="ECO:0000256" key="1">
    <source>
        <dbReference type="ARBA" id="ARBA00022527"/>
    </source>
</evidence>
<dbReference type="Pfam" id="PF13581">
    <property type="entry name" value="HATPase_c_2"/>
    <property type="match status" value="1"/>
</dbReference>
<dbReference type="InterPro" id="IPR036890">
    <property type="entry name" value="HATPase_C_sf"/>
</dbReference>
<dbReference type="Gene3D" id="3.30.565.10">
    <property type="entry name" value="Histidine kinase-like ATPase, C-terminal domain"/>
    <property type="match status" value="1"/>
</dbReference>
<dbReference type="Proteomes" id="UP000432015">
    <property type="component" value="Unassembled WGS sequence"/>
</dbReference>
<comment type="caution">
    <text evidence="4">The sequence shown here is derived from an EMBL/GenBank/DDBJ whole genome shotgun (WGS) entry which is preliminary data.</text>
</comment>
<keyword evidence="1" id="KW-0723">Serine/threonine-protein kinase</keyword>
<evidence type="ECO:0000256" key="2">
    <source>
        <dbReference type="SAM" id="MobiDB-lite"/>
    </source>
</evidence>
<feature type="compositionally biased region" description="Gly residues" evidence="2">
    <location>
        <begin position="10"/>
        <end position="20"/>
    </location>
</feature>
<evidence type="ECO:0000259" key="3">
    <source>
        <dbReference type="Pfam" id="PF13581"/>
    </source>
</evidence>
<gene>
    <name evidence="4" type="ORF">GNZ18_11915</name>
</gene>
<feature type="region of interest" description="Disordered" evidence="2">
    <location>
        <begin position="1"/>
        <end position="36"/>
    </location>
</feature>
<dbReference type="PANTHER" id="PTHR35526:SF3">
    <property type="entry name" value="ANTI-SIGMA-F FACTOR RSBW"/>
    <property type="match status" value="1"/>
</dbReference>
<dbReference type="InterPro" id="IPR003594">
    <property type="entry name" value="HATPase_dom"/>
</dbReference>
<dbReference type="GO" id="GO:0004674">
    <property type="term" value="F:protein serine/threonine kinase activity"/>
    <property type="evidence" value="ECO:0007669"/>
    <property type="project" value="UniProtKB-KW"/>
</dbReference>
<proteinExistence type="predicted"/>
<feature type="compositionally biased region" description="Basic and acidic residues" evidence="2">
    <location>
        <begin position="21"/>
        <end position="36"/>
    </location>
</feature>
<keyword evidence="5" id="KW-1185">Reference proteome</keyword>